<keyword evidence="1" id="KW-0812">Transmembrane</keyword>
<evidence type="ECO:0000313" key="2">
    <source>
        <dbReference type="EMBL" id="KDR71761.1"/>
    </source>
</evidence>
<dbReference type="EMBL" id="KL142391">
    <property type="protein sequence ID" value="KDR71761.1"/>
    <property type="molecule type" value="Genomic_DNA"/>
</dbReference>
<dbReference type="OrthoDB" id="391988at2759"/>
<evidence type="ECO:0000313" key="3">
    <source>
        <dbReference type="Proteomes" id="UP000027222"/>
    </source>
</evidence>
<dbReference type="Proteomes" id="UP000027222">
    <property type="component" value="Unassembled WGS sequence"/>
</dbReference>
<keyword evidence="1" id="KW-1133">Transmembrane helix</keyword>
<gene>
    <name evidence="2" type="ORF">GALMADRAFT_159184</name>
</gene>
<keyword evidence="1" id="KW-0472">Membrane</keyword>
<feature type="transmembrane region" description="Helical" evidence="1">
    <location>
        <begin position="391"/>
        <end position="410"/>
    </location>
</feature>
<keyword evidence="3" id="KW-1185">Reference proteome</keyword>
<name>A0A067SLI1_GALM3</name>
<evidence type="ECO:0000256" key="1">
    <source>
        <dbReference type="SAM" id="Phobius"/>
    </source>
</evidence>
<accession>A0A067SLI1</accession>
<dbReference type="CDD" id="cd00882">
    <property type="entry name" value="Ras_like_GTPase"/>
    <property type="match status" value="1"/>
</dbReference>
<evidence type="ECO:0008006" key="4">
    <source>
        <dbReference type="Google" id="ProtNLM"/>
    </source>
</evidence>
<reference evidence="3" key="1">
    <citation type="journal article" date="2014" name="Proc. Natl. Acad. Sci. U.S.A.">
        <title>Extensive sampling of basidiomycete genomes demonstrates inadequacy of the white-rot/brown-rot paradigm for wood decay fungi.</title>
        <authorList>
            <person name="Riley R."/>
            <person name="Salamov A.A."/>
            <person name="Brown D.W."/>
            <person name="Nagy L.G."/>
            <person name="Floudas D."/>
            <person name="Held B.W."/>
            <person name="Levasseur A."/>
            <person name="Lombard V."/>
            <person name="Morin E."/>
            <person name="Otillar R."/>
            <person name="Lindquist E.A."/>
            <person name="Sun H."/>
            <person name="LaButti K.M."/>
            <person name="Schmutz J."/>
            <person name="Jabbour D."/>
            <person name="Luo H."/>
            <person name="Baker S.E."/>
            <person name="Pisabarro A.G."/>
            <person name="Walton J.D."/>
            <person name="Blanchette R.A."/>
            <person name="Henrissat B."/>
            <person name="Martin F."/>
            <person name="Cullen D."/>
            <person name="Hibbett D.S."/>
            <person name="Grigoriev I.V."/>
        </authorList>
    </citation>
    <scope>NUCLEOTIDE SEQUENCE [LARGE SCALE GENOMIC DNA]</scope>
    <source>
        <strain evidence="3">CBS 339.88</strain>
    </source>
</reference>
<organism evidence="2 3">
    <name type="scientific">Galerina marginata (strain CBS 339.88)</name>
    <dbReference type="NCBI Taxonomy" id="685588"/>
    <lineage>
        <taxon>Eukaryota</taxon>
        <taxon>Fungi</taxon>
        <taxon>Dikarya</taxon>
        <taxon>Basidiomycota</taxon>
        <taxon>Agaricomycotina</taxon>
        <taxon>Agaricomycetes</taxon>
        <taxon>Agaricomycetidae</taxon>
        <taxon>Agaricales</taxon>
        <taxon>Agaricineae</taxon>
        <taxon>Strophariaceae</taxon>
        <taxon>Galerina</taxon>
    </lineage>
</organism>
<protein>
    <recommendedName>
        <fullName evidence="4">G domain-containing protein</fullName>
    </recommendedName>
</protein>
<dbReference type="STRING" id="685588.A0A067SLI1"/>
<dbReference type="AlphaFoldDB" id="A0A067SLI1"/>
<dbReference type="Gene3D" id="3.40.50.300">
    <property type="entry name" value="P-loop containing nucleotide triphosphate hydrolases"/>
    <property type="match status" value="1"/>
</dbReference>
<dbReference type="HOGENOM" id="CLU_023805_2_1_1"/>
<dbReference type="SUPFAM" id="SSF52540">
    <property type="entry name" value="P-loop containing nucleoside triphosphate hydrolases"/>
    <property type="match status" value="1"/>
</dbReference>
<sequence length="501" mass="56560">MSGEDVLVPYTDILSQECPPLRILVVGKVRDVRSIFQFIANGNHKSGAGKSALINAVFGVDATPVSHRTPGEHDIDQPLTFPENDRIVIHDSRGFEAGEATNLQKVFDFIERRSKMPALSDRLHAIWVCAEIPFAGARAFERGVERILKECQGTVPIIVVFTKIDILRETQEKKLEEELERQDEEMDDEEFEAKVDTLVDEAVQRLCIEPLRTLTPSGCSDYPWIATSNAREQRFKKTITELVDLALKLAEIEKVWIGMAIAQRSNAKASIKASIRIGRKKYWHGLFSDIFLGFTMRRLLDVLQKDIVNVWNMDDPKDHLKTPEFIALLSVLVEDLSDENRDNYPLTQAAVKSIIDHPSAIIITGPTAVVVLFAEWVRGTYRKTKSSVRCLMGFLVDLTLTMDTLFYLVLAGGQKPMKIGLVNRALRIYKTRKAPVHASIRAWADGWSTFGHLGANEVINKIADIIEEHSVKPEQWEMRDEVADETWMAVDALRETVPVQT</sequence>
<dbReference type="InterPro" id="IPR027417">
    <property type="entry name" value="P-loop_NTPase"/>
</dbReference>
<proteinExistence type="predicted"/>